<dbReference type="EMBL" id="JBHSDK010000061">
    <property type="protein sequence ID" value="MFC4338010.1"/>
    <property type="molecule type" value="Genomic_DNA"/>
</dbReference>
<dbReference type="Pfam" id="PF00149">
    <property type="entry name" value="Metallophos"/>
    <property type="match status" value="1"/>
</dbReference>
<dbReference type="PANTHER" id="PTHR31302:SF31">
    <property type="entry name" value="PHOSPHODIESTERASE YAEI"/>
    <property type="match status" value="1"/>
</dbReference>
<gene>
    <name evidence="6" type="ORF">ACFPET_22725</name>
</gene>
<feature type="compositionally biased region" description="Polar residues" evidence="3">
    <location>
        <begin position="148"/>
        <end position="157"/>
    </location>
</feature>
<keyword evidence="4" id="KW-1133">Transmembrane helix</keyword>
<dbReference type="InterPro" id="IPR029052">
    <property type="entry name" value="Metallo-depent_PP-like"/>
</dbReference>
<dbReference type="Proteomes" id="UP001595823">
    <property type="component" value="Unassembled WGS sequence"/>
</dbReference>
<keyword evidence="7" id="KW-1185">Reference proteome</keyword>
<dbReference type="SUPFAM" id="SSF56300">
    <property type="entry name" value="Metallo-dependent phosphatases"/>
    <property type="match status" value="1"/>
</dbReference>
<evidence type="ECO:0000313" key="7">
    <source>
        <dbReference type="Proteomes" id="UP001595823"/>
    </source>
</evidence>
<dbReference type="PANTHER" id="PTHR31302">
    <property type="entry name" value="TRANSMEMBRANE PROTEIN WITH METALLOPHOSPHOESTERASE DOMAIN-RELATED"/>
    <property type="match status" value="1"/>
</dbReference>
<dbReference type="InterPro" id="IPR004843">
    <property type="entry name" value="Calcineurin-like_PHP"/>
</dbReference>
<dbReference type="RefSeq" id="WP_380625596.1">
    <property type="nucleotide sequence ID" value="NZ_JBHSDK010000061.1"/>
</dbReference>
<organism evidence="6 7">
    <name type="scientific">Salininema proteolyticum</name>
    <dbReference type="NCBI Taxonomy" id="1607685"/>
    <lineage>
        <taxon>Bacteria</taxon>
        <taxon>Bacillati</taxon>
        <taxon>Actinomycetota</taxon>
        <taxon>Actinomycetes</taxon>
        <taxon>Glycomycetales</taxon>
        <taxon>Glycomycetaceae</taxon>
        <taxon>Salininema</taxon>
    </lineage>
</organism>
<protein>
    <submittedName>
        <fullName evidence="6">Metallophosphoesterase</fullName>
    </submittedName>
</protein>
<name>A0ABV8U4F0_9ACTN</name>
<keyword evidence="1" id="KW-0479">Metal-binding</keyword>
<comment type="caution">
    <text evidence="6">The sequence shown here is derived from an EMBL/GenBank/DDBJ whole genome shotgun (WGS) entry which is preliminary data.</text>
</comment>
<evidence type="ECO:0000256" key="2">
    <source>
        <dbReference type="ARBA" id="ARBA00022801"/>
    </source>
</evidence>
<feature type="compositionally biased region" description="Basic and acidic residues" evidence="3">
    <location>
        <begin position="123"/>
        <end position="132"/>
    </location>
</feature>
<dbReference type="Gene3D" id="3.60.21.10">
    <property type="match status" value="1"/>
</dbReference>
<evidence type="ECO:0000256" key="3">
    <source>
        <dbReference type="SAM" id="MobiDB-lite"/>
    </source>
</evidence>
<keyword evidence="2" id="KW-0378">Hydrolase</keyword>
<feature type="transmembrane region" description="Helical" evidence="4">
    <location>
        <begin position="6"/>
        <end position="28"/>
    </location>
</feature>
<dbReference type="CDD" id="cd07385">
    <property type="entry name" value="MPP_YkuE_C"/>
    <property type="match status" value="1"/>
</dbReference>
<evidence type="ECO:0000259" key="5">
    <source>
        <dbReference type="Pfam" id="PF00149"/>
    </source>
</evidence>
<keyword evidence="4" id="KW-0472">Membrane</keyword>
<proteinExistence type="predicted"/>
<feature type="domain" description="Calcineurin-like phosphoesterase" evidence="5">
    <location>
        <begin position="219"/>
        <end position="384"/>
    </location>
</feature>
<evidence type="ECO:0000313" key="6">
    <source>
        <dbReference type="EMBL" id="MFC4338010.1"/>
    </source>
</evidence>
<feature type="transmembrane region" description="Helical" evidence="4">
    <location>
        <begin position="40"/>
        <end position="63"/>
    </location>
</feature>
<evidence type="ECO:0000256" key="4">
    <source>
        <dbReference type="SAM" id="Phobius"/>
    </source>
</evidence>
<sequence length="443" mass="47841">MTSEYFWFILRLTAVTAGFAVLHLYIWHRLVATTLPKGSAARRCATAALALLLILGLAARLLVPSEAPMWLQKAVGWPGHLWFGFVIYLLALLVLAEPLRWWWNRRGGREPANARTQPETEPEAARAHKDTVTDTSSAEADREPAPESASTPGTGSETEAEAPPGLPRRTVISRAIAIGTVGATSATVGYGSYEAWSKPRVRTLEIPVDRLPASADGYRIAVVGDLELGAFRGREFCRRIVEQVNGTSPDMIAVVGDLVNNSVEQLESATEPLAGLAARDGSYFVTGNHEHYVGAQQWIDRVADLGVMPLPNQRVELPGFDLAGVNDLAVQKRQLEGEVGPDLSRALGGRDPDRASVLLAHQPDIVRHAMDWSVDLQLSGHSHGGQMWPNHFSAAMSNIQVDGLDRYDGTRLYVTNGVGTSGPPLRIGAPPEIAVVTLRSPGA</sequence>
<dbReference type="InterPro" id="IPR051158">
    <property type="entry name" value="Metallophosphoesterase_sf"/>
</dbReference>
<feature type="region of interest" description="Disordered" evidence="3">
    <location>
        <begin position="109"/>
        <end position="166"/>
    </location>
</feature>
<reference evidence="7" key="1">
    <citation type="journal article" date="2019" name="Int. J. Syst. Evol. Microbiol.">
        <title>The Global Catalogue of Microorganisms (GCM) 10K type strain sequencing project: providing services to taxonomists for standard genome sequencing and annotation.</title>
        <authorList>
            <consortium name="The Broad Institute Genomics Platform"/>
            <consortium name="The Broad Institute Genome Sequencing Center for Infectious Disease"/>
            <person name="Wu L."/>
            <person name="Ma J."/>
        </authorList>
    </citation>
    <scope>NUCLEOTIDE SEQUENCE [LARGE SCALE GENOMIC DNA]</scope>
    <source>
        <strain evidence="7">IBRC-M 10908</strain>
    </source>
</reference>
<accession>A0ABV8U4F0</accession>
<evidence type="ECO:0000256" key="1">
    <source>
        <dbReference type="ARBA" id="ARBA00022723"/>
    </source>
</evidence>
<feature type="transmembrane region" description="Helical" evidence="4">
    <location>
        <begin position="75"/>
        <end position="96"/>
    </location>
</feature>
<keyword evidence="4" id="KW-0812">Transmembrane</keyword>